<gene>
    <name evidence="1" type="ORF">BpHYR1_042739</name>
</gene>
<dbReference type="AlphaFoldDB" id="A0A3M7SAJ9"/>
<organism evidence="1 2">
    <name type="scientific">Brachionus plicatilis</name>
    <name type="common">Marine rotifer</name>
    <name type="synonym">Brachionus muelleri</name>
    <dbReference type="NCBI Taxonomy" id="10195"/>
    <lineage>
        <taxon>Eukaryota</taxon>
        <taxon>Metazoa</taxon>
        <taxon>Spiralia</taxon>
        <taxon>Gnathifera</taxon>
        <taxon>Rotifera</taxon>
        <taxon>Eurotatoria</taxon>
        <taxon>Monogononta</taxon>
        <taxon>Pseudotrocha</taxon>
        <taxon>Ploima</taxon>
        <taxon>Brachionidae</taxon>
        <taxon>Brachionus</taxon>
    </lineage>
</organism>
<evidence type="ECO:0000313" key="2">
    <source>
        <dbReference type="Proteomes" id="UP000276133"/>
    </source>
</evidence>
<proteinExistence type="predicted"/>
<comment type="caution">
    <text evidence="1">The sequence shown here is derived from an EMBL/GenBank/DDBJ whole genome shotgun (WGS) entry which is preliminary data.</text>
</comment>
<name>A0A3M7SAJ9_BRAPC</name>
<reference evidence="1 2" key="1">
    <citation type="journal article" date="2018" name="Sci. Rep.">
        <title>Genomic signatures of local adaptation to the degree of environmental predictability in rotifers.</title>
        <authorList>
            <person name="Franch-Gras L."/>
            <person name="Hahn C."/>
            <person name="Garcia-Roger E.M."/>
            <person name="Carmona M.J."/>
            <person name="Serra M."/>
            <person name="Gomez A."/>
        </authorList>
    </citation>
    <scope>NUCLEOTIDE SEQUENCE [LARGE SCALE GENOMIC DNA]</scope>
    <source>
        <strain evidence="1">HYR1</strain>
    </source>
</reference>
<protein>
    <submittedName>
        <fullName evidence="1">Uncharacterized protein</fullName>
    </submittedName>
</protein>
<dbReference type="EMBL" id="REGN01001738">
    <property type="protein sequence ID" value="RNA32843.1"/>
    <property type="molecule type" value="Genomic_DNA"/>
</dbReference>
<keyword evidence="2" id="KW-1185">Reference proteome</keyword>
<accession>A0A3M7SAJ9</accession>
<dbReference type="Proteomes" id="UP000276133">
    <property type="component" value="Unassembled WGS sequence"/>
</dbReference>
<sequence>MRIIFFVIKKGFSVKKVSLGQSSIELLINFLRILSMIKKKINFYQHLSKIRLTFDSRELSIIRAPFVNLIEILHIYIFLHLQIEHCILVFNLEIIGKMNISLLVILMNLIASATMEQADDPMLSNSGEFLAKNSTLLANLIRTNIKNELRKLKSSVTDSIMEEFLNYYSKKLETVDTLNTNFDLLSKKVALMAKNLNILAQNYRVISKNHRNLVNIVRNNMIANKELNQKSIDASKHNREKLKSDFIDDLENKYSVLFDGGILEVLKSIQDSPKTASHSPLVQTTPFAASSRQLVIENIPTVRYLKFK</sequence>
<evidence type="ECO:0000313" key="1">
    <source>
        <dbReference type="EMBL" id="RNA32843.1"/>
    </source>
</evidence>